<accession>A0A9X0APN9</accession>
<reference evidence="2" key="1">
    <citation type="submission" date="2022-11" db="EMBL/GenBank/DDBJ databases">
        <title>Genome Resource of Sclerotinia nivalis Strain SnTB1, a Plant Pathogen Isolated from American Ginseng.</title>
        <authorList>
            <person name="Fan S."/>
        </authorList>
    </citation>
    <scope>NUCLEOTIDE SEQUENCE</scope>
    <source>
        <strain evidence="2">SnTB1</strain>
    </source>
</reference>
<organism evidence="2 3">
    <name type="scientific">Sclerotinia nivalis</name>
    <dbReference type="NCBI Taxonomy" id="352851"/>
    <lineage>
        <taxon>Eukaryota</taxon>
        <taxon>Fungi</taxon>
        <taxon>Dikarya</taxon>
        <taxon>Ascomycota</taxon>
        <taxon>Pezizomycotina</taxon>
        <taxon>Leotiomycetes</taxon>
        <taxon>Helotiales</taxon>
        <taxon>Sclerotiniaceae</taxon>
        <taxon>Sclerotinia</taxon>
    </lineage>
</organism>
<protein>
    <submittedName>
        <fullName evidence="2">Uncharacterized protein</fullName>
    </submittedName>
</protein>
<dbReference type="AlphaFoldDB" id="A0A9X0APN9"/>
<proteinExistence type="predicted"/>
<gene>
    <name evidence="2" type="ORF">OCU04_005709</name>
</gene>
<name>A0A9X0APN9_9HELO</name>
<feature type="region of interest" description="Disordered" evidence="1">
    <location>
        <begin position="1"/>
        <end position="20"/>
    </location>
</feature>
<evidence type="ECO:0000256" key="1">
    <source>
        <dbReference type="SAM" id="MobiDB-lite"/>
    </source>
</evidence>
<sequence>MVTHISHPTSLPSAAASTSQTKVFVKSQLTARAEHSKSLYISPGLESNTGPHSRISTIPGKGLDDGEIHDMQQGAFYMTLL</sequence>
<evidence type="ECO:0000313" key="3">
    <source>
        <dbReference type="Proteomes" id="UP001152300"/>
    </source>
</evidence>
<comment type="caution">
    <text evidence="2">The sequence shown here is derived from an EMBL/GenBank/DDBJ whole genome shotgun (WGS) entry which is preliminary data.</text>
</comment>
<keyword evidence="3" id="KW-1185">Reference proteome</keyword>
<evidence type="ECO:0000313" key="2">
    <source>
        <dbReference type="EMBL" id="KAJ8066665.1"/>
    </source>
</evidence>
<feature type="region of interest" description="Disordered" evidence="1">
    <location>
        <begin position="41"/>
        <end position="65"/>
    </location>
</feature>
<dbReference type="EMBL" id="JAPEIS010000005">
    <property type="protein sequence ID" value="KAJ8066665.1"/>
    <property type="molecule type" value="Genomic_DNA"/>
</dbReference>
<feature type="compositionally biased region" description="Polar residues" evidence="1">
    <location>
        <begin position="45"/>
        <end position="56"/>
    </location>
</feature>
<dbReference type="Proteomes" id="UP001152300">
    <property type="component" value="Unassembled WGS sequence"/>
</dbReference>